<evidence type="ECO:0008006" key="4">
    <source>
        <dbReference type="Google" id="ProtNLM"/>
    </source>
</evidence>
<organism evidence="2 3">
    <name type="scientific">Candidatus Methylumidiphilus alinenensis</name>
    <dbReference type="NCBI Taxonomy" id="2202197"/>
    <lineage>
        <taxon>Bacteria</taxon>
        <taxon>Pseudomonadati</taxon>
        <taxon>Pseudomonadota</taxon>
        <taxon>Gammaproteobacteria</taxon>
        <taxon>Methylococcales</taxon>
        <taxon>Candidatus Methylumidiphilus</taxon>
    </lineage>
</organism>
<evidence type="ECO:0000313" key="3">
    <source>
        <dbReference type="Proteomes" id="UP000249396"/>
    </source>
</evidence>
<accession>A0A2W4RHL5</accession>
<feature type="transmembrane region" description="Helical" evidence="1">
    <location>
        <begin position="223"/>
        <end position="245"/>
    </location>
</feature>
<dbReference type="EMBL" id="QJPH01000188">
    <property type="protein sequence ID" value="PZN83332.1"/>
    <property type="molecule type" value="Genomic_DNA"/>
</dbReference>
<gene>
    <name evidence="2" type="ORF">DM484_04715</name>
</gene>
<feature type="transmembrane region" description="Helical" evidence="1">
    <location>
        <begin position="149"/>
        <end position="165"/>
    </location>
</feature>
<sequence length="494" mass="54735">MNSIIDADTSDRNRSLVFTLASLLLAILFGLVAVTGNLLVFSLAVALLLGMFFVTQPAMILWAILLMGLLAIGPAPLIEKSLDPRAAYPVQILAFYLMLVSIFKAATTPSIRKDTPAFIWALICFFVFAVLNSAAHWHTPMEFFGSIKRYFQMWGIIFALCWLGFDERQIHQWQSFFIIVALVQLPFALYEVVVWVPIREAMRGSFPGIVPIDVVGGTFGSTMYGGGASGEMSTFLIIVMAFLIARKMHKTLSTGRLILLTPGVLAPLFVGETKAVIVMLPLMFLVLYRREFLAKPHFAVMALIVGGLLTLGMGYAYLSVMQTTLDQMLTETVKYNLQEKGYGENYLNRTTVLTFWAEHQGFHDPISLVFGNGLGSAHEATEGHIEAHYPHYGIGMTAASTLLWDLGLFGCSLLATIFALAWHTAAHLYRESVEPLVKADANAIQAALSLFAFHLFYRLDLLETTSFQIVFACVLGYLAWLYRRHAASMARGVP</sequence>
<evidence type="ECO:0000256" key="1">
    <source>
        <dbReference type="SAM" id="Phobius"/>
    </source>
</evidence>
<name>A0A2W4RHL5_9GAMM</name>
<evidence type="ECO:0000313" key="2">
    <source>
        <dbReference type="EMBL" id="PZN83332.1"/>
    </source>
</evidence>
<keyword evidence="1" id="KW-0812">Transmembrane</keyword>
<dbReference type="AlphaFoldDB" id="A0A2W4RHL5"/>
<keyword evidence="1" id="KW-0472">Membrane</keyword>
<feature type="transmembrane region" description="Helical" evidence="1">
    <location>
        <begin position="90"/>
        <end position="106"/>
    </location>
</feature>
<dbReference type="Proteomes" id="UP000249396">
    <property type="component" value="Unassembled WGS sequence"/>
</dbReference>
<feature type="transmembrane region" description="Helical" evidence="1">
    <location>
        <begin position="257"/>
        <end position="286"/>
    </location>
</feature>
<keyword evidence="1" id="KW-1133">Transmembrane helix</keyword>
<feature type="transmembrane region" description="Helical" evidence="1">
    <location>
        <begin position="177"/>
        <end position="198"/>
    </location>
</feature>
<protein>
    <recommendedName>
        <fullName evidence="4">O-antigen polymerase</fullName>
    </recommendedName>
</protein>
<feature type="transmembrane region" description="Helical" evidence="1">
    <location>
        <begin position="298"/>
        <end position="318"/>
    </location>
</feature>
<feature type="transmembrane region" description="Helical" evidence="1">
    <location>
        <begin position="465"/>
        <end position="482"/>
    </location>
</feature>
<feature type="transmembrane region" description="Helical" evidence="1">
    <location>
        <begin position="402"/>
        <end position="422"/>
    </location>
</feature>
<comment type="caution">
    <text evidence="2">The sequence shown here is derived from an EMBL/GenBank/DDBJ whole genome shotgun (WGS) entry which is preliminary data.</text>
</comment>
<feature type="transmembrane region" description="Helical" evidence="1">
    <location>
        <begin position="20"/>
        <end position="53"/>
    </location>
</feature>
<reference evidence="2 3" key="1">
    <citation type="journal article" date="2018" name="Aquat. Microb. Ecol.">
        <title>Gammaproteobacterial methanotrophs dominate.</title>
        <authorList>
            <person name="Rissanen A.J."/>
            <person name="Saarenheimo J."/>
            <person name="Tiirola M."/>
            <person name="Peura S."/>
            <person name="Aalto S.L."/>
            <person name="Karvinen A."/>
            <person name="Nykanen H."/>
        </authorList>
    </citation>
    <scope>NUCLEOTIDE SEQUENCE [LARGE SCALE GENOMIC DNA]</scope>
    <source>
        <strain evidence="2">AMbin10</strain>
    </source>
</reference>
<proteinExistence type="predicted"/>
<feature type="transmembrane region" description="Helical" evidence="1">
    <location>
        <begin position="118"/>
        <end position="137"/>
    </location>
</feature>